<feature type="non-terminal residue" evidence="1">
    <location>
        <position position="148"/>
    </location>
</feature>
<evidence type="ECO:0000313" key="1">
    <source>
        <dbReference type="EMBL" id="KAK7817143.1"/>
    </source>
</evidence>
<name>A0AAW0IS68_QUESU</name>
<proteinExistence type="predicted"/>
<protein>
    <submittedName>
        <fullName evidence="1">Uncharacterized protein</fullName>
    </submittedName>
</protein>
<dbReference type="EMBL" id="PKMF04000898">
    <property type="protein sequence ID" value="KAK7817143.1"/>
    <property type="molecule type" value="Genomic_DNA"/>
</dbReference>
<keyword evidence="2" id="KW-1185">Reference proteome</keyword>
<dbReference type="AlphaFoldDB" id="A0AAW0IS68"/>
<dbReference type="Proteomes" id="UP000237347">
    <property type="component" value="Unassembled WGS sequence"/>
</dbReference>
<dbReference type="InterPro" id="IPR036312">
    <property type="entry name" value="Bifun_inhib/LTP/seed_sf"/>
</dbReference>
<dbReference type="SUPFAM" id="SSF47699">
    <property type="entry name" value="Bifunctional inhibitor/lipid-transfer protein/seed storage 2S albumin"/>
    <property type="match status" value="1"/>
</dbReference>
<dbReference type="Gene3D" id="1.10.110.10">
    <property type="entry name" value="Plant lipid-transfer and hydrophobic proteins"/>
    <property type="match status" value="1"/>
</dbReference>
<accession>A0AAW0IS68</accession>
<evidence type="ECO:0000313" key="2">
    <source>
        <dbReference type="Proteomes" id="UP000237347"/>
    </source>
</evidence>
<sequence length="148" mass="17254">MKLLTNMPDSLSINDKFSDTFRTCYKWKVENSFGDMYNIEVFNQRENGEEYNELFSISLWVDDYFGRKCKCKSIRWHNMRGGYNIIDNLQPILPSPICCKGVQHVSQQANTTTIRRSLSECLETSAKAFQIIPERLKQLSQLCKVQVP</sequence>
<organism evidence="1 2">
    <name type="scientific">Quercus suber</name>
    <name type="common">Cork oak</name>
    <dbReference type="NCBI Taxonomy" id="58331"/>
    <lineage>
        <taxon>Eukaryota</taxon>
        <taxon>Viridiplantae</taxon>
        <taxon>Streptophyta</taxon>
        <taxon>Embryophyta</taxon>
        <taxon>Tracheophyta</taxon>
        <taxon>Spermatophyta</taxon>
        <taxon>Magnoliopsida</taxon>
        <taxon>eudicotyledons</taxon>
        <taxon>Gunneridae</taxon>
        <taxon>Pentapetalae</taxon>
        <taxon>rosids</taxon>
        <taxon>fabids</taxon>
        <taxon>Fagales</taxon>
        <taxon>Fagaceae</taxon>
        <taxon>Quercus</taxon>
    </lineage>
</organism>
<reference evidence="1 2" key="1">
    <citation type="journal article" date="2018" name="Sci. Data">
        <title>The draft genome sequence of cork oak.</title>
        <authorList>
            <person name="Ramos A.M."/>
            <person name="Usie A."/>
            <person name="Barbosa P."/>
            <person name="Barros P.M."/>
            <person name="Capote T."/>
            <person name="Chaves I."/>
            <person name="Simoes F."/>
            <person name="Abreu I."/>
            <person name="Carrasquinho I."/>
            <person name="Faro C."/>
            <person name="Guimaraes J.B."/>
            <person name="Mendonca D."/>
            <person name="Nobrega F."/>
            <person name="Rodrigues L."/>
            <person name="Saibo N.J.M."/>
            <person name="Varela M.C."/>
            <person name="Egas C."/>
            <person name="Matos J."/>
            <person name="Miguel C.M."/>
            <person name="Oliveira M.M."/>
            <person name="Ricardo C.P."/>
            <person name="Goncalves S."/>
        </authorList>
    </citation>
    <scope>NUCLEOTIDE SEQUENCE [LARGE SCALE GENOMIC DNA]</scope>
    <source>
        <strain evidence="2">cv. HL8</strain>
    </source>
</reference>
<gene>
    <name evidence="1" type="ORF">CFP56_043226</name>
</gene>
<comment type="caution">
    <text evidence="1">The sequence shown here is derived from an EMBL/GenBank/DDBJ whole genome shotgun (WGS) entry which is preliminary data.</text>
</comment>